<dbReference type="AlphaFoldDB" id="A0AAV7CQB6"/>
<sequence>MHVLTLCVFCSRRVAKFPETNSGTARRRWSSKATDSQPQANTRKKAGSPECAPVLRP</sequence>
<feature type="compositionally biased region" description="Polar residues" evidence="1">
    <location>
        <begin position="31"/>
        <end position="41"/>
    </location>
</feature>
<proteinExistence type="predicted"/>
<accession>A0AAV7CQB6</accession>
<reference evidence="2" key="1">
    <citation type="thesis" date="2020" institute="ProQuest LLC" country="789 East Eisenhower Parkway, Ann Arbor, MI, USA">
        <title>Comparative Genomics and Chromosome Evolution.</title>
        <authorList>
            <person name="Mudd A.B."/>
        </authorList>
    </citation>
    <scope>NUCLEOTIDE SEQUENCE</scope>
    <source>
        <strain evidence="2">237g6f4</strain>
        <tissue evidence="2">Blood</tissue>
    </source>
</reference>
<evidence type="ECO:0000313" key="3">
    <source>
        <dbReference type="Proteomes" id="UP000824782"/>
    </source>
</evidence>
<evidence type="ECO:0000256" key="1">
    <source>
        <dbReference type="SAM" id="MobiDB-lite"/>
    </source>
</evidence>
<organism evidence="2 3">
    <name type="scientific">Engystomops pustulosus</name>
    <name type="common">Tungara frog</name>
    <name type="synonym">Physalaemus pustulosus</name>
    <dbReference type="NCBI Taxonomy" id="76066"/>
    <lineage>
        <taxon>Eukaryota</taxon>
        <taxon>Metazoa</taxon>
        <taxon>Chordata</taxon>
        <taxon>Craniata</taxon>
        <taxon>Vertebrata</taxon>
        <taxon>Euteleostomi</taxon>
        <taxon>Amphibia</taxon>
        <taxon>Batrachia</taxon>
        <taxon>Anura</taxon>
        <taxon>Neobatrachia</taxon>
        <taxon>Hyloidea</taxon>
        <taxon>Leptodactylidae</taxon>
        <taxon>Leiuperinae</taxon>
        <taxon>Engystomops</taxon>
    </lineage>
</organism>
<gene>
    <name evidence="2" type="ORF">GDO81_005468</name>
</gene>
<name>A0AAV7CQB6_ENGPU</name>
<protein>
    <submittedName>
        <fullName evidence="2">Uncharacterized protein</fullName>
    </submittedName>
</protein>
<dbReference type="Proteomes" id="UP000824782">
    <property type="component" value="Unassembled WGS sequence"/>
</dbReference>
<dbReference type="EMBL" id="WNYA01000002">
    <property type="protein sequence ID" value="KAG8586741.1"/>
    <property type="molecule type" value="Genomic_DNA"/>
</dbReference>
<evidence type="ECO:0000313" key="2">
    <source>
        <dbReference type="EMBL" id="KAG8586741.1"/>
    </source>
</evidence>
<feature type="region of interest" description="Disordered" evidence="1">
    <location>
        <begin position="20"/>
        <end position="57"/>
    </location>
</feature>
<keyword evidence="3" id="KW-1185">Reference proteome</keyword>
<comment type="caution">
    <text evidence="2">The sequence shown here is derived from an EMBL/GenBank/DDBJ whole genome shotgun (WGS) entry which is preliminary data.</text>
</comment>